<dbReference type="OrthoDB" id="2121828at2759"/>
<sequence length="236" mass="25531">MTVIEVDGVIHEELEVDQIQIFAGQRYSVILNADRATDNYWIRANPSTGTTGFKVTATNPLVEEDLVPLENPGTPGNPEVGGVDVALNLDMTFVDLENFSTGSNSHPCSLALGKRSSIIDLESRSRVETIMTSFTASSDKRITKAALPREAMALYPSEGTTTSSIRLTCSLFRQTGTFQINDESFIPPTVPVLLQILSGAQSADSLLPSGSLYSLPLNSTVEPLPQYPPSPFFSLF</sequence>
<dbReference type="SUPFAM" id="SSF49503">
    <property type="entry name" value="Cupredoxins"/>
    <property type="match status" value="2"/>
</dbReference>
<organism evidence="2 3">
    <name type="scientific">Tetrapyrgos nigripes</name>
    <dbReference type="NCBI Taxonomy" id="182062"/>
    <lineage>
        <taxon>Eukaryota</taxon>
        <taxon>Fungi</taxon>
        <taxon>Dikarya</taxon>
        <taxon>Basidiomycota</taxon>
        <taxon>Agaricomycotina</taxon>
        <taxon>Agaricomycetes</taxon>
        <taxon>Agaricomycetidae</taxon>
        <taxon>Agaricales</taxon>
        <taxon>Marasmiineae</taxon>
        <taxon>Marasmiaceae</taxon>
        <taxon>Tetrapyrgos</taxon>
    </lineage>
</organism>
<evidence type="ECO:0000259" key="1">
    <source>
        <dbReference type="Pfam" id="PF00394"/>
    </source>
</evidence>
<evidence type="ECO:0000313" key="3">
    <source>
        <dbReference type="Proteomes" id="UP000559256"/>
    </source>
</evidence>
<protein>
    <recommendedName>
        <fullName evidence="1">Plastocyanin-like domain-containing protein</fullName>
    </recommendedName>
</protein>
<dbReference type="EMBL" id="JAACJM010000053">
    <property type="protein sequence ID" value="KAF5356713.1"/>
    <property type="molecule type" value="Genomic_DNA"/>
</dbReference>
<dbReference type="GO" id="GO:0016491">
    <property type="term" value="F:oxidoreductase activity"/>
    <property type="evidence" value="ECO:0007669"/>
    <property type="project" value="UniProtKB-ARBA"/>
</dbReference>
<proteinExistence type="predicted"/>
<dbReference type="AlphaFoldDB" id="A0A8H5G1R3"/>
<evidence type="ECO:0000313" key="2">
    <source>
        <dbReference type="EMBL" id="KAF5356713.1"/>
    </source>
</evidence>
<dbReference type="Gene3D" id="2.60.40.420">
    <property type="entry name" value="Cupredoxins - blue copper proteins"/>
    <property type="match status" value="2"/>
</dbReference>
<accession>A0A8H5G1R3</accession>
<name>A0A8H5G1R3_9AGAR</name>
<dbReference type="InterPro" id="IPR008972">
    <property type="entry name" value="Cupredoxin"/>
</dbReference>
<reference evidence="2 3" key="1">
    <citation type="journal article" date="2020" name="ISME J.">
        <title>Uncovering the hidden diversity of litter-decomposition mechanisms in mushroom-forming fungi.</title>
        <authorList>
            <person name="Floudas D."/>
            <person name="Bentzer J."/>
            <person name="Ahren D."/>
            <person name="Johansson T."/>
            <person name="Persson P."/>
            <person name="Tunlid A."/>
        </authorList>
    </citation>
    <scope>NUCLEOTIDE SEQUENCE [LARGE SCALE GENOMIC DNA]</scope>
    <source>
        <strain evidence="2 3">CBS 291.85</strain>
    </source>
</reference>
<comment type="caution">
    <text evidence="2">The sequence shown here is derived from an EMBL/GenBank/DDBJ whole genome shotgun (WGS) entry which is preliminary data.</text>
</comment>
<dbReference type="Pfam" id="PF00394">
    <property type="entry name" value="Cu-oxidase"/>
    <property type="match status" value="1"/>
</dbReference>
<dbReference type="InterPro" id="IPR001117">
    <property type="entry name" value="Cu-oxidase_2nd"/>
</dbReference>
<keyword evidence="3" id="KW-1185">Reference proteome</keyword>
<gene>
    <name evidence="2" type="ORF">D9758_013747</name>
</gene>
<dbReference type="Proteomes" id="UP000559256">
    <property type="component" value="Unassembled WGS sequence"/>
</dbReference>
<feature type="domain" description="Plastocyanin-like" evidence="1">
    <location>
        <begin position="1"/>
        <end position="52"/>
    </location>
</feature>